<dbReference type="RefSeq" id="WP_150437464.1">
    <property type="nucleotide sequence ID" value="NZ_VYKJ01000018.1"/>
</dbReference>
<evidence type="ECO:0000313" key="7">
    <source>
        <dbReference type="EMBL" id="KAA8995605.1"/>
    </source>
</evidence>
<dbReference type="Proteomes" id="UP000335415">
    <property type="component" value="Unassembled WGS sequence"/>
</dbReference>
<organism evidence="7 8">
    <name type="scientific">Affinibrenneria salicis</name>
    <dbReference type="NCBI Taxonomy" id="2590031"/>
    <lineage>
        <taxon>Bacteria</taxon>
        <taxon>Pseudomonadati</taxon>
        <taxon>Pseudomonadota</taxon>
        <taxon>Gammaproteobacteria</taxon>
        <taxon>Enterobacterales</taxon>
        <taxon>Pectobacteriaceae</taxon>
        <taxon>Affinibrenneria</taxon>
    </lineage>
</organism>
<dbReference type="OrthoDB" id="7064503at2"/>
<dbReference type="InterPro" id="IPR013148">
    <property type="entry name" value="Glyco_hydro_32_N"/>
</dbReference>
<feature type="region of interest" description="Disordered" evidence="5">
    <location>
        <begin position="1"/>
        <end position="29"/>
    </location>
</feature>
<sequence>MTSLNIACSTPANSEQTPPAPAHSATPEHSEVSAFFPRVPGSYIGDPMPFSEGGLFYIFHLNDIRGGKDLGVHAWHLLTSQNLYNYQNLGEVIPYVNDLNSPELLLGTGSVIKVGEVYHAWYTSHNQNVFPTESIMHATSTDMRHWTKHPQDTFRPGADYRANDFRDPHVVYIAEENRYWMLITTRQNGAGVIAKYTSTDLKNWQDEGVLFRNDTTSSDANLECPTLVKFNNRWYLSFSDQWPHRLTQYRVAESPNGPFVKLDKFYFDGAGMYAGKLVEHNHRLFVFGWVPTKGGEDNKGVIDWAGNLVAHELTAAPNGELNSVIPREIVDVLQQKAPQDGPLQPLARENFTAAFGPVSSQVFSPLSGTVEISGTLRVNGDGAIFSFGMDGDKPQDAPLNVVFNKKTDKVLFYTAAINALPSSKAEVGVRTPLSDAIKLRIIIEGSVAVFYINDTMAFSTRMYHINDRKWAIGGSDVDTSELRIRHF</sequence>
<gene>
    <name evidence="7" type="ORF">FJU30_23885</name>
</gene>
<feature type="compositionally biased region" description="Polar residues" evidence="5">
    <location>
        <begin position="1"/>
        <end position="17"/>
    </location>
</feature>
<dbReference type="PANTHER" id="PTHR43101">
    <property type="entry name" value="BETA-FRUCTOSIDASE"/>
    <property type="match status" value="1"/>
</dbReference>
<dbReference type="Gene3D" id="2.115.10.20">
    <property type="entry name" value="Glycosyl hydrolase domain, family 43"/>
    <property type="match status" value="1"/>
</dbReference>
<keyword evidence="8" id="KW-1185">Reference proteome</keyword>
<evidence type="ECO:0000256" key="5">
    <source>
        <dbReference type="SAM" id="MobiDB-lite"/>
    </source>
</evidence>
<dbReference type="EMBL" id="VYKJ01000018">
    <property type="protein sequence ID" value="KAA8995605.1"/>
    <property type="molecule type" value="Genomic_DNA"/>
</dbReference>
<dbReference type="GO" id="GO:0005975">
    <property type="term" value="P:carbohydrate metabolic process"/>
    <property type="evidence" value="ECO:0007669"/>
    <property type="project" value="InterPro"/>
</dbReference>
<comment type="similarity">
    <text evidence="1">Belongs to the glycosyl hydrolase 32 family.</text>
</comment>
<dbReference type="InterPro" id="IPR051214">
    <property type="entry name" value="GH32_Enzymes"/>
</dbReference>
<dbReference type="EC" id="3.2.1.26" evidence="2"/>
<comment type="caution">
    <text evidence="7">The sequence shown here is derived from an EMBL/GenBank/DDBJ whole genome shotgun (WGS) entry which is preliminary data.</text>
</comment>
<dbReference type="AlphaFoldDB" id="A0A5J5FR11"/>
<evidence type="ECO:0000256" key="1">
    <source>
        <dbReference type="ARBA" id="ARBA00009902"/>
    </source>
</evidence>
<dbReference type="CDD" id="cd08995">
    <property type="entry name" value="GH32_EcAec43-like"/>
    <property type="match status" value="1"/>
</dbReference>
<keyword evidence="4" id="KW-0326">Glycosidase</keyword>
<accession>A0A5J5FR11</accession>
<evidence type="ECO:0000256" key="2">
    <source>
        <dbReference type="ARBA" id="ARBA00012758"/>
    </source>
</evidence>
<proteinExistence type="inferred from homology"/>
<feature type="domain" description="Glycosyl hydrolase family 32 N-terminal" evidence="6">
    <location>
        <begin position="49"/>
        <end position="307"/>
    </location>
</feature>
<dbReference type="SMART" id="SM00640">
    <property type="entry name" value="Glyco_32"/>
    <property type="match status" value="1"/>
</dbReference>
<dbReference type="Pfam" id="PF00251">
    <property type="entry name" value="Glyco_hydro_32N"/>
    <property type="match status" value="1"/>
</dbReference>
<keyword evidence="3 7" id="KW-0378">Hydrolase</keyword>
<evidence type="ECO:0000256" key="4">
    <source>
        <dbReference type="ARBA" id="ARBA00023295"/>
    </source>
</evidence>
<name>A0A5J5FR11_9GAMM</name>
<evidence type="ECO:0000259" key="6">
    <source>
        <dbReference type="Pfam" id="PF00251"/>
    </source>
</evidence>
<reference evidence="7 8" key="1">
    <citation type="submission" date="2019-09" db="EMBL/GenBank/DDBJ databases">
        <authorList>
            <person name="Li Y."/>
        </authorList>
    </citation>
    <scope>NUCLEOTIDE SEQUENCE [LARGE SCALE GENOMIC DNA]</scope>
    <source>
        <strain evidence="7 8">L3-3HA</strain>
    </source>
</reference>
<evidence type="ECO:0000256" key="3">
    <source>
        <dbReference type="ARBA" id="ARBA00022801"/>
    </source>
</evidence>
<evidence type="ECO:0000313" key="8">
    <source>
        <dbReference type="Proteomes" id="UP000335415"/>
    </source>
</evidence>
<dbReference type="GO" id="GO:0004564">
    <property type="term" value="F:beta-fructofuranosidase activity"/>
    <property type="evidence" value="ECO:0007669"/>
    <property type="project" value="UniProtKB-EC"/>
</dbReference>
<dbReference type="SUPFAM" id="SSF75005">
    <property type="entry name" value="Arabinanase/levansucrase/invertase"/>
    <property type="match status" value="1"/>
</dbReference>
<protein>
    <recommendedName>
        <fullName evidence="2">beta-fructofuranosidase</fullName>
        <ecNumber evidence="2">3.2.1.26</ecNumber>
    </recommendedName>
</protein>
<dbReference type="InterPro" id="IPR023296">
    <property type="entry name" value="Glyco_hydro_beta-prop_sf"/>
</dbReference>
<dbReference type="InterPro" id="IPR001362">
    <property type="entry name" value="Glyco_hydro_32"/>
</dbReference>
<dbReference type="PANTHER" id="PTHR43101:SF1">
    <property type="entry name" value="BETA-FRUCTOSIDASE"/>
    <property type="match status" value="1"/>
</dbReference>